<evidence type="ECO:0000256" key="4">
    <source>
        <dbReference type="ARBA" id="ARBA00022679"/>
    </source>
</evidence>
<keyword evidence="2" id="KW-1003">Cell membrane</keyword>
<accession>A0A848MAF8</accession>
<dbReference type="Gene3D" id="3.30.565.10">
    <property type="entry name" value="Histidine kinase-like ATPase, C-terminal domain"/>
    <property type="match status" value="1"/>
</dbReference>
<evidence type="ECO:0000256" key="1">
    <source>
        <dbReference type="ARBA" id="ARBA00004651"/>
    </source>
</evidence>
<organism evidence="9 10">
    <name type="scientific">Paenibacillus lemnae</name>
    <dbReference type="NCBI Taxonomy" id="1330551"/>
    <lineage>
        <taxon>Bacteria</taxon>
        <taxon>Bacillati</taxon>
        <taxon>Bacillota</taxon>
        <taxon>Bacilli</taxon>
        <taxon>Bacillales</taxon>
        <taxon>Paenibacillaceae</taxon>
        <taxon>Paenibacillus</taxon>
    </lineage>
</organism>
<dbReference type="InterPro" id="IPR003594">
    <property type="entry name" value="HATPase_dom"/>
</dbReference>
<dbReference type="GO" id="GO:0000155">
    <property type="term" value="F:phosphorelay sensor kinase activity"/>
    <property type="evidence" value="ECO:0007669"/>
    <property type="project" value="InterPro"/>
</dbReference>
<dbReference type="Proteomes" id="UP000565468">
    <property type="component" value="Unassembled WGS sequence"/>
</dbReference>
<dbReference type="RefSeq" id="WP_169506828.1">
    <property type="nucleotide sequence ID" value="NZ_JABBPN010000028.1"/>
</dbReference>
<dbReference type="SMART" id="SM00387">
    <property type="entry name" value="HATPase_c"/>
    <property type="match status" value="1"/>
</dbReference>
<proteinExistence type="predicted"/>
<keyword evidence="10" id="KW-1185">Reference proteome</keyword>
<reference evidence="9 10" key="1">
    <citation type="submission" date="2020-04" db="EMBL/GenBank/DDBJ databases">
        <title>Paenibacillus algicola sp. nov., a novel marine bacterium producing alginate lyase.</title>
        <authorList>
            <person name="Huang H."/>
        </authorList>
    </citation>
    <scope>NUCLEOTIDE SEQUENCE [LARGE SCALE GENOMIC DNA]</scope>
    <source>
        <strain evidence="9 10">L7-75</strain>
    </source>
</reference>
<evidence type="ECO:0000256" key="3">
    <source>
        <dbReference type="ARBA" id="ARBA00022553"/>
    </source>
</evidence>
<dbReference type="CDD" id="cd06225">
    <property type="entry name" value="HAMP"/>
    <property type="match status" value="1"/>
</dbReference>
<dbReference type="PANTHER" id="PTHR34220:SF7">
    <property type="entry name" value="SENSOR HISTIDINE KINASE YPDA"/>
    <property type="match status" value="1"/>
</dbReference>
<keyword evidence="7" id="KW-0812">Transmembrane</keyword>
<keyword evidence="3" id="KW-0597">Phosphoprotein</keyword>
<feature type="transmembrane region" description="Helical" evidence="7">
    <location>
        <begin position="276"/>
        <end position="297"/>
    </location>
</feature>
<dbReference type="EMBL" id="JABBPN010000028">
    <property type="protein sequence ID" value="NMO98057.1"/>
    <property type="molecule type" value="Genomic_DNA"/>
</dbReference>
<dbReference type="Pfam" id="PF02518">
    <property type="entry name" value="HATPase_c"/>
    <property type="match status" value="1"/>
</dbReference>
<keyword evidence="7" id="KW-1133">Transmembrane helix</keyword>
<keyword evidence="4" id="KW-0808">Transferase</keyword>
<dbReference type="Pfam" id="PF06580">
    <property type="entry name" value="His_kinase"/>
    <property type="match status" value="1"/>
</dbReference>
<gene>
    <name evidence="9" type="ORF">HII30_20095</name>
</gene>
<evidence type="ECO:0000256" key="5">
    <source>
        <dbReference type="ARBA" id="ARBA00022777"/>
    </source>
</evidence>
<keyword evidence="5 9" id="KW-0418">Kinase</keyword>
<evidence type="ECO:0000259" key="8">
    <source>
        <dbReference type="PROSITE" id="PS50885"/>
    </source>
</evidence>
<dbReference type="InterPro" id="IPR003660">
    <property type="entry name" value="HAMP_dom"/>
</dbReference>
<dbReference type="GO" id="GO:0005886">
    <property type="term" value="C:plasma membrane"/>
    <property type="evidence" value="ECO:0007669"/>
    <property type="project" value="UniProtKB-SubCell"/>
</dbReference>
<dbReference type="Gene3D" id="6.10.340.10">
    <property type="match status" value="1"/>
</dbReference>
<dbReference type="AlphaFoldDB" id="A0A848MAF8"/>
<sequence length="587" mass="67280">MHRRFWADYSIKRRLSIAYIAFILIPFCLLSVHSYIQTSTFQSKQTASNLEQTLSVQKNGIEAKLNLVESISHNITYNTRLQNFLSEPFNNQSDTFDLYRQIIHPIVSYSLLYNQVEISNIKIYMSNHSIPEGFGSFYHDTAVLDEPWYVHFLEAKQRSAWYSLPGEDSYIYLQKIISMEGKYLGVSRVTVLKPNLFASLTDLPNQSPAVYVIDAEGYLQYGSTVESLTKEISQNSLSKETFEYKGHLYVLEQLERLNMRIGITAPLASSWSSFQLLTTLGFIAAIVLSILLFYQVLKMTFIKIKASIRAMDHSIRAGFTELVPVERNDEIGVISEKFNTLLVRISSLVNDMVTRETVHKDAQLKALQAQINPHFIYNTINLFSAKAEIGGLYDVSEAFAEFGQMLRYNMNSQSHYATVQQEISHVQSYIGLQKLRYGDRLHFTWTCDPELLDFKMIRFILQPVVENSITHGMKNRDKLHINLVIEQKNERELGILLHDNGCGVSMSKLRQLNERFRSGDQRDQPSSLEDGSGIGLENINNRLRLFYGESFFIKMQSDEGHFTKTVLNLPYINRMEGYCDAGSSDCG</sequence>
<dbReference type="InterPro" id="IPR050640">
    <property type="entry name" value="Bact_2-comp_sensor_kinase"/>
</dbReference>
<dbReference type="InterPro" id="IPR010559">
    <property type="entry name" value="Sig_transdc_His_kin_internal"/>
</dbReference>
<dbReference type="InterPro" id="IPR036890">
    <property type="entry name" value="HATPase_C_sf"/>
</dbReference>
<dbReference type="PANTHER" id="PTHR34220">
    <property type="entry name" value="SENSOR HISTIDINE KINASE YPDA"/>
    <property type="match status" value="1"/>
</dbReference>
<evidence type="ECO:0000256" key="2">
    <source>
        <dbReference type="ARBA" id="ARBA00022475"/>
    </source>
</evidence>
<dbReference type="SUPFAM" id="SSF55874">
    <property type="entry name" value="ATPase domain of HSP90 chaperone/DNA topoisomerase II/histidine kinase"/>
    <property type="match status" value="1"/>
</dbReference>
<evidence type="ECO:0000256" key="7">
    <source>
        <dbReference type="SAM" id="Phobius"/>
    </source>
</evidence>
<comment type="subcellular location">
    <subcellularLocation>
        <location evidence="1">Cell membrane</location>
        <topology evidence="1">Multi-pass membrane protein</topology>
    </subcellularLocation>
</comment>
<evidence type="ECO:0000256" key="6">
    <source>
        <dbReference type="ARBA" id="ARBA00023136"/>
    </source>
</evidence>
<evidence type="ECO:0000313" key="10">
    <source>
        <dbReference type="Proteomes" id="UP000565468"/>
    </source>
</evidence>
<comment type="caution">
    <text evidence="9">The sequence shown here is derived from an EMBL/GenBank/DDBJ whole genome shotgun (WGS) entry which is preliminary data.</text>
</comment>
<name>A0A848MAF8_PAELE</name>
<feature type="domain" description="HAMP" evidence="8">
    <location>
        <begin position="319"/>
        <end position="350"/>
    </location>
</feature>
<dbReference type="PROSITE" id="PS50885">
    <property type="entry name" value="HAMP"/>
    <property type="match status" value="1"/>
</dbReference>
<keyword evidence="6 7" id="KW-0472">Membrane</keyword>
<protein>
    <submittedName>
        <fullName evidence="9">Histidine kinase</fullName>
    </submittedName>
</protein>
<evidence type="ECO:0000313" key="9">
    <source>
        <dbReference type="EMBL" id="NMO98057.1"/>
    </source>
</evidence>